<reference evidence="2 3" key="1">
    <citation type="journal article" date="2021" name="Elife">
        <title>Chloroplast acquisition without the gene transfer in kleptoplastic sea slugs, Plakobranchus ocellatus.</title>
        <authorList>
            <person name="Maeda T."/>
            <person name="Takahashi S."/>
            <person name="Yoshida T."/>
            <person name="Shimamura S."/>
            <person name="Takaki Y."/>
            <person name="Nagai Y."/>
            <person name="Toyoda A."/>
            <person name="Suzuki Y."/>
            <person name="Arimoto A."/>
            <person name="Ishii H."/>
            <person name="Satoh N."/>
            <person name="Nishiyama T."/>
            <person name="Hasebe M."/>
            <person name="Maruyama T."/>
            <person name="Minagawa J."/>
            <person name="Obokata J."/>
            <person name="Shigenobu S."/>
        </authorList>
    </citation>
    <scope>NUCLEOTIDE SEQUENCE [LARGE SCALE GENOMIC DNA]</scope>
</reference>
<dbReference type="AlphaFoldDB" id="A0AAV4GS33"/>
<sequence>MKTSSGSKENFLLDGAPSCSEGDTPSSFLSYTPLTAAGLLGGEHAHASSAISDDKAGLAFGADMAAIRARVLGRRSSNDDAYAVFTPDEHREAYDELKLRLQVDLNFEPNAAALEDPTLIAHMEAARQRLAEQKKALSLLPCREALRTAFLKLMGNLSILIRELDEGNQTARVDVEIGYRHSRALRDLAKGHTPLGYTAFGSTSVADLDTQAAMGIASNKAAETAEAYEKLVSRVEKTKTSLFVLRREVAEVGEGLLKLAEASDENRRRQQEFFRIATQLEVDKAAASSSVPMSGEPAPPLFKKTETAGRPVYNR</sequence>
<comment type="caution">
    <text evidence="2">The sequence shown here is derived from an EMBL/GenBank/DDBJ whole genome shotgun (WGS) entry which is preliminary data.</text>
</comment>
<evidence type="ECO:0000313" key="3">
    <source>
        <dbReference type="Proteomes" id="UP000762676"/>
    </source>
</evidence>
<accession>A0AAV4GS33</accession>
<gene>
    <name evidence="2" type="ORF">ElyMa_002522000</name>
</gene>
<evidence type="ECO:0000313" key="2">
    <source>
        <dbReference type="EMBL" id="GFR88597.1"/>
    </source>
</evidence>
<proteinExistence type="predicted"/>
<evidence type="ECO:0000256" key="1">
    <source>
        <dbReference type="SAM" id="MobiDB-lite"/>
    </source>
</evidence>
<dbReference type="Proteomes" id="UP000762676">
    <property type="component" value="Unassembled WGS sequence"/>
</dbReference>
<dbReference type="EMBL" id="BMAT01005169">
    <property type="protein sequence ID" value="GFR88597.1"/>
    <property type="molecule type" value="Genomic_DNA"/>
</dbReference>
<keyword evidence="3" id="KW-1185">Reference proteome</keyword>
<feature type="region of interest" description="Disordered" evidence="1">
    <location>
        <begin position="285"/>
        <end position="315"/>
    </location>
</feature>
<organism evidence="2 3">
    <name type="scientific">Elysia marginata</name>
    <dbReference type="NCBI Taxonomy" id="1093978"/>
    <lineage>
        <taxon>Eukaryota</taxon>
        <taxon>Metazoa</taxon>
        <taxon>Spiralia</taxon>
        <taxon>Lophotrochozoa</taxon>
        <taxon>Mollusca</taxon>
        <taxon>Gastropoda</taxon>
        <taxon>Heterobranchia</taxon>
        <taxon>Euthyneura</taxon>
        <taxon>Panpulmonata</taxon>
        <taxon>Sacoglossa</taxon>
        <taxon>Placobranchoidea</taxon>
        <taxon>Plakobranchidae</taxon>
        <taxon>Elysia</taxon>
    </lineage>
</organism>
<name>A0AAV4GS33_9GAST</name>
<protein>
    <submittedName>
        <fullName evidence="2">Uncharacterized protein</fullName>
    </submittedName>
</protein>